<dbReference type="AlphaFoldDB" id="A0A412EMU2"/>
<dbReference type="Proteomes" id="UP000285839">
    <property type="component" value="Unassembled WGS sequence"/>
</dbReference>
<comment type="caution">
    <text evidence="1">The sequence shown here is derived from an EMBL/GenBank/DDBJ whole genome shotgun (WGS) entry which is preliminary data.</text>
</comment>
<organism evidence="1 2">
    <name type="scientific">Blautia obeum</name>
    <dbReference type="NCBI Taxonomy" id="40520"/>
    <lineage>
        <taxon>Bacteria</taxon>
        <taxon>Bacillati</taxon>
        <taxon>Bacillota</taxon>
        <taxon>Clostridia</taxon>
        <taxon>Lachnospirales</taxon>
        <taxon>Lachnospiraceae</taxon>
        <taxon>Blautia</taxon>
    </lineage>
</organism>
<sequence>MNKTDISFAKKYNLKYTELKYMYGLTGYVFDFEIGEHDLMYWCRSKLSRHKSLVVECNYHAMCIKVYDRKEKEKTCAFYELVKKLHDIFNLEYHETKDGSRAYNKVVDFVLLHPEYKPAFDSIYN</sequence>
<accession>A0A412EMU2</accession>
<name>A0A412EMU2_9FIRM</name>
<evidence type="ECO:0000313" key="1">
    <source>
        <dbReference type="EMBL" id="RGR46619.1"/>
    </source>
</evidence>
<evidence type="ECO:0000313" key="2">
    <source>
        <dbReference type="Proteomes" id="UP000285839"/>
    </source>
</evidence>
<gene>
    <name evidence="1" type="ORF">DWY46_14515</name>
</gene>
<proteinExistence type="predicted"/>
<dbReference type="RefSeq" id="WP_118031624.1">
    <property type="nucleotide sequence ID" value="NZ_QRUH01000013.1"/>
</dbReference>
<dbReference type="EMBL" id="QRUH01000013">
    <property type="protein sequence ID" value="RGR46619.1"/>
    <property type="molecule type" value="Genomic_DNA"/>
</dbReference>
<reference evidence="1 2" key="1">
    <citation type="submission" date="2018-08" db="EMBL/GenBank/DDBJ databases">
        <title>A genome reference for cultivated species of the human gut microbiota.</title>
        <authorList>
            <person name="Zou Y."/>
            <person name="Xue W."/>
            <person name="Luo G."/>
        </authorList>
    </citation>
    <scope>NUCLEOTIDE SEQUENCE [LARGE SCALE GENOMIC DNA]</scope>
    <source>
        <strain evidence="1 2">AF25-21</strain>
    </source>
</reference>
<protein>
    <submittedName>
        <fullName evidence="1">Uncharacterized protein</fullName>
    </submittedName>
</protein>